<dbReference type="InterPro" id="IPR021109">
    <property type="entry name" value="Peptidase_aspartic_dom_sf"/>
</dbReference>
<evidence type="ECO:0000259" key="6">
    <source>
        <dbReference type="PROSITE" id="PS51767"/>
    </source>
</evidence>
<evidence type="ECO:0000256" key="4">
    <source>
        <dbReference type="RuleBase" id="RU000454"/>
    </source>
</evidence>
<dbReference type="InterPro" id="IPR001461">
    <property type="entry name" value="Aspartic_peptidase_A1"/>
</dbReference>
<evidence type="ECO:0000256" key="5">
    <source>
        <dbReference type="SAM" id="SignalP"/>
    </source>
</evidence>
<evidence type="ECO:0000256" key="1">
    <source>
        <dbReference type="ARBA" id="ARBA00007447"/>
    </source>
</evidence>
<dbReference type="Proteomes" id="UP000225277">
    <property type="component" value="Unassembled WGS sequence"/>
</dbReference>
<dbReference type="STRING" id="112498.A0A2D3V5E8"/>
<dbReference type="InterPro" id="IPR001969">
    <property type="entry name" value="Aspartic_peptidase_AS"/>
</dbReference>
<feature type="active site" evidence="3">
    <location>
        <position position="122"/>
    </location>
</feature>
<keyword evidence="2 4" id="KW-0064">Aspartyl protease</keyword>
<dbReference type="RefSeq" id="XP_023631310.1">
    <property type="nucleotide sequence ID" value="XM_023775542.1"/>
</dbReference>
<dbReference type="PROSITE" id="PS00141">
    <property type="entry name" value="ASP_PROTEASE"/>
    <property type="match status" value="1"/>
</dbReference>
<name>A0A2D3V5E8_9PEZI</name>
<dbReference type="AlphaFoldDB" id="A0A2D3V5E8"/>
<sequence length="465" mass="49511">MFASMIALMVGAVAASSQRSSLPATYGDFTIDRLPTVRSTGGRLVERPREQKVTSNVLSLRQAKSASLSSSYIQAMRQEGMNAASRAARAEGGNAALLAVEGGNVFLAQAQFGGEDFFVVVDTGSSDPWLATSGFQCYDVYDGSEQEEAYCEFGPVYDPALSTTYSPLADQNFNISYADGEYLTGSLGFETVTMAGITVANQQFATVNRAAWFGDGFSSGLVGLAYRTLTSAYAGTTGKGRRILYDPLFVNMYTNAGIPSVFSFALDRNNDIGGVLALGGIPDVKRSPYFASTPILPVGVNSTDGALVYQYYTIDIDGYAFSSDASTQFNPINTNNPRKKPLVGNGTDVIVDSGTTLCYVSSAVAEAVAAAFNPPAQYDESTSVYFVDCTAKAPIFGVSISKKIFWVNSLDLIINLGGETCVMGIQPNLGGLSILGDVFMKNVVSVFDIGAEEMRFSARQFTSIF</sequence>
<feature type="domain" description="Peptidase A1" evidence="6">
    <location>
        <begin position="106"/>
        <end position="457"/>
    </location>
</feature>
<evidence type="ECO:0000256" key="3">
    <source>
        <dbReference type="PIRSR" id="PIRSR601461-1"/>
    </source>
</evidence>
<dbReference type="OrthoDB" id="15189at2759"/>
<dbReference type="CDD" id="cd05471">
    <property type="entry name" value="pepsin_like"/>
    <property type="match status" value="1"/>
</dbReference>
<dbReference type="Gene3D" id="2.40.70.10">
    <property type="entry name" value="Acid Proteases"/>
    <property type="match status" value="2"/>
</dbReference>
<dbReference type="PROSITE" id="PS51767">
    <property type="entry name" value="PEPTIDASE_A1"/>
    <property type="match status" value="1"/>
</dbReference>
<gene>
    <name evidence="7" type="ORF">RCC_10311</name>
</gene>
<comment type="similarity">
    <text evidence="1 4">Belongs to the peptidase A1 family.</text>
</comment>
<proteinExistence type="inferred from homology"/>
<organism evidence="7 8">
    <name type="scientific">Ramularia collo-cygni</name>
    <dbReference type="NCBI Taxonomy" id="112498"/>
    <lineage>
        <taxon>Eukaryota</taxon>
        <taxon>Fungi</taxon>
        <taxon>Dikarya</taxon>
        <taxon>Ascomycota</taxon>
        <taxon>Pezizomycotina</taxon>
        <taxon>Dothideomycetes</taxon>
        <taxon>Dothideomycetidae</taxon>
        <taxon>Mycosphaerellales</taxon>
        <taxon>Mycosphaerellaceae</taxon>
        <taxon>Ramularia</taxon>
    </lineage>
</organism>
<dbReference type="GO" id="GO:0006508">
    <property type="term" value="P:proteolysis"/>
    <property type="evidence" value="ECO:0007669"/>
    <property type="project" value="UniProtKB-KW"/>
</dbReference>
<accession>A0A2D3V5E8</accession>
<evidence type="ECO:0000313" key="8">
    <source>
        <dbReference type="Proteomes" id="UP000225277"/>
    </source>
</evidence>
<feature type="active site" evidence="3">
    <location>
        <position position="352"/>
    </location>
</feature>
<dbReference type="EMBL" id="FJUY01000021">
    <property type="protein sequence ID" value="CZT24586.1"/>
    <property type="molecule type" value="Genomic_DNA"/>
</dbReference>
<feature type="signal peptide" evidence="5">
    <location>
        <begin position="1"/>
        <end position="15"/>
    </location>
</feature>
<dbReference type="GeneID" id="35605358"/>
<dbReference type="InterPro" id="IPR033121">
    <property type="entry name" value="PEPTIDASE_A1"/>
</dbReference>
<evidence type="ECO:0000256" key="2">
    <source>
        <dbReference type="ARBA" id="ARBA00022750"/>
    </source>
</evidence>
<dbReference type="GO" id="GO:0000324">
    <property type="term" value="C:fungal-type vacuole"/>
    <property type="evidence" value="ECO:0007669"/>
    <property type="project" value="TreeGrafter"/>
</dbReference>
<keyword evidence="4" id="KW-0645">Protease</keyword>
<protein>
    <recommendedName>
        <fullName evidence="6">Peptidase A1 domain-containing protein</fullName>
    </recommendedName>
</protein>
<dbReference type="Pfam" id="PF00026">
    <property type="entry name" value="Asp"/>
    <property type="match status" value="1"/>
</dbReference>
<evidence type="ECO:0000313" key="7">
    <source>
        <dbReference type="EMBL" id="CZT24586.1"/>
    </source>
</evidence>
<feature type="chain" id="PRO_5013602128" description="Peptidase A1 domain-containing protein" evidence="5">
    <location>
        <begin position="16"/>
        <end position="465"/>
    </location>
</feature>
<dbReference type="PRINTS" id="PR00792">
    <property type="entry name" value="PEPSIN"/>
</dbReference>
<dbReference type="SUPFAM" id="SSF50630">
    <property type="entry name" value="Acid proteases"/>
    <property type="match status" value="1"/>
</dbReference>
<dbReference type="PANTHER" id="PTHR47966:SF47">
    <property type="entry name" value="ENDOPEPTIDASE, PUTATIVE (AFU_ORTHOLOGUE AFUA_3G01220)-RELATED"/>
    <property type="match status" value="1"/>
</dbReference>
<keyword evidence="5" id="KW-0732">Signal</keyword>
<dbReference type="GO" id="GO:0004190">
    <property type="term" value="F:aspartic-type endopeptidase activity"/>
    <property type="evidence" value="ECO:0007669"/>
    <property type="project" value="UniProtKB-KW"/>
</dbReference>
<dbReference type="InterPro" id="IPR034164">
    <property type="entry name" value="Pepsin-like_dom"/>
</dbReference>
<reference evidence="7 8" key="1">
    <citation type="submission" date="2016-03" db="EMBL/GenBank/DDBJ databases">
        <authorList>
            <person name="Ploux O."/>
        </authorList>
    </citation>
    <scope>NUCLEOTIDE SEQUENCE [LARGE SCALE GENOMIC DNA]</scope>
    <source>
        <strain evidence="7 8">URUG2</strain>
    </source>
</reference>
<dbReference type="PANTHER" id="PTHR47966">
    <property type="entry name" value="BETA-SITE APP-CLEAVING ENZYME, ISOFORM A-RELATED"/>
    <property type="match status" value="1"/>
</dbReference>
<keyword evidence="4" id="KW-0378">Hydrolase</keyword>
<keyword evidence="8" id="KW-1185">Reference proteome</keyword>